<evidence type="ECO:0000313" key="3">
    <source>
        <dbReference type="Proteomes" id="UP001221142"/>
    </source>
</evidence>
<feature type="compositionally biased region" description="Basic and acidic residues" evidence="1">
    <location>
        <begin position="263"/>
        <end position="274"/>
    </location>
</feature>
<evidence type="ECO:0000313" key="2">
    <source>
        <dbReference type="EMBL" id="KAJ7602530.1"/>
    </source>
</evidence>
<name>A0AAD7AWY5_9AGAR</name>
<comment type="caution">
    <text evidence="2">The sequence shown here is derived from an EMBL/GenBank/DDBJ whole genome shotgun (WGS) entry which is preliminary data.</text>
</comment>
<proteinExistence type="predicted"/>
<sequence>MVPLREILSRRDADWSRAFVSQLLVLRLPRTVKICTKTEQRTEKRGSAPRGYITSDRIQYEPRRSVDTMAAGGASGRGSGWGVELLPSSTLEHAEARDRRLRGVFRRPGGAGGKALHFQHFRLCDGTLRTLAGTMPGFICSQELGEDRILNSLRTPSRNVRVRTPAYYPQSHCPYLNQKGTFPRLPMHLLLGAIACAWQSESGAAAGDNEHGESMEDQIPCKSLGAKKASLKRDSDGNTPTARPDGRAGPFSESGEGKGTCGKMREDSRWYSTG</sequence>
<feature type="region of interest" description="Disordered" evidence="1">
    <location>
        <begin position="205"/>
        <end position="274"/>
    </location>
</feature>
<organism evidence="2 3">
    <name type="scientific">Roridomyces roridus</name>
    <dbReference type="NCBI Taxonomy" id="1738132"/>
    <lineage>
        <taxon>Eukaryota</taxon>
        <taxon>Fungi</taxon>
        <taxon>Dikarya</taxon>
        <taxon>Basidiomycota</taxon>
        <taxon>Agaricomycotina</taxon>
        <taxon>Agaricomycetes</taxon>
        <taxon>Agaricomycetidae</taxon>
        <taxon>Agaricales</taxon>
        <taxon>Marasmiineae</taxon>
        <taxon>Mycenaceae</taxon>
        <taxon>Roridomyces</taxon>
    </lineage>
</organism>
<reference evidence="2" key="1">
    <citation type="submission" date="2023-03" db="EMBL/GenBank/DDBJ databases">
        <title>Massive genome expansion in bonnet fungi (Mycena s.s.) driven by repeated elements and novel gene families across ecological guilds.</title>
        <authorList>
            <consortium name="Lawrence Berkeley National Laboratory"/>
            <person name="Harder C.B."/>
            <person name="Miyauchi S."/>
            <person name="Viragh M."/>
            <person name="Kuo A."/>
            <person name="Thoen E."/>
            <person name="Andreopoulos B."/>
            <person name="Lu D."/>
            <person name="Skrede I."/>
            <person name="Drula E."/>
            <person name="Henrissat B."/>
            <person name="Morin E."/>
            <person name="Kohler A."/>
            <person name="Barry K."/>
            <person name="LaButti K."/>
            <person name="Morin E."/>
            <person name="Salamov A."/>
            <person name="Lipzen A."/>
            <person name="Mereny Z."/>
            <person name="Hegedus B."/>
            <person name="Baldrian P."/>
            <person name="Stursova M."/>
            <person name="Weitz H."/>
            <person name="Taylor A."/>
            <person name="Grigoriev I.V."/>
            <person name="Nagy L.G."/>
            <person name="Martin F."/>
            <person name="Kauserud H."/>
        </authorList>
    </citation>
    <scope>NUCLEOTIDE SEQUENCE</scope>
    <source>
        <strain evidence="2">9284</strain>
    </source>
</reference>
<evidence type="ECO:0000256" key="1">
    <source>
        <dbReference type="SAM" id="MobiDB-lite"/>
    </source>
</evidence>
<protein>
    <submittedName>
        <fullName evidence="2">Uncharacterized protein</fullName>
    </submittedName>
</protein>
<keyword evidence="3" id="KW-1185">Reference proteome</keyword>
<gene>
    <name evidence="2" type="ORF">FB45DRAFT_1015447</name>
</gene>
<dbReference type="Proteomes" id="UP001221142">
    <property type="component" value="Unassembled WGS sequence"/>
</dbReference>
<dbReference type="EMBL" id="JARKIF010000223">
    <property type="protein sequence ID" value="KAJ7602530.1"/>
    <property type="molecule type" value="Genomic_DNA"/>
</dbReference>
<dbReference type="AlphaFoldDB" id="A0AAD7AWY5"/>
<accession>A0AAD7AWY5</accession>